<dbReference type="PANTHER" id="PTHR30385">
    <property type="entry name" value="SIGMA FACTOR F FLAGELLAR"/>
    <property type="match status" value="1"/>
</dbReference>
<dbReference type="Pfam" id="PF04539">
    <property type="entry name" value="Sigma70_r3"/>
    <property type="match status" value="1"/>
</dbReference>
<gene>
    <name evidence="8" type="ORF">ACIGW0_29925</name>
</gene>
<keyword evidence="1" id="KW-0805">Transcription regulation</keyword>
<feature type="non-terminal residue" evidence="8">
    <location>
        <position position="1"/>
    </location>
</feature>
<evidence type="ECO:0000256" key="5">
    <source>
        <dbReference type="SAM" id="MobiDB-lite"/>
    </source>
</evidence>
<evidence type="ECO:0000313" key="9">
    <source>
        <dbReference type="Proteomes" id="UP001614391"/>
    </source>
</evidence>
<dbReference type="NCBIfam" id="TIGR02937">
    <property type="entry name" value="sigma70-ECF"/>
    <property type="match status" value="1"/>
</dbReference>
<dbReference type="InterPro" id="IPR014284">
    <property type="entry name" value="RNA_pol_sigma-70_dom"/>
</dbReference>
<dbReference type="RefSeq" id="WP_399620999.1">
    <property type="nucleotide sequence ID" value="NZ_JBITYT010000018.1"/>
</dbReference>
<name>A0ABW8D2J8_STRBI</name>
<keyword evidence="2" id="KW-0731">Sigma factor</keyword>
<dbReference type="CDD" id="cd06171">
    <property type="entry name" value="Sigma70_r4"/>
    <property type="match status" value="1"/>
</dbReference>
<keyword evidence="3" id="KW-0238">DNA-binding</keyword>
<dbReference type="SUPFAM" id="SSF88659">
    <property type="entry name" value="Sigma3 and sigma4 domains of RNA polymerase sigma factors"/>
    <property type="match status" value="2"/>
</dbReference>
<protein>
    <submittedName>
        <fullName evidence="8">Sigma-70 family RNA polymerase sigma factor</fullName>
    </submittedName>
</protein>
<accession>A0ABW8D2J8</accession>
<dbReference type="InterPro" id="IPR007630">
    <property type="entry name" value="RNA_pol_sigma70_r4"/>
</dbReference>
<reference evidence="8 9" key="1">
    <citation type="submission" date="2024-10" db="EMBL/GenBank/DDBJ databases">
        <title>The Natural Products Discovery Center: Release of the First 8490 Sequenced Strains for Exploring Actinobacteria Biosynthetic Diversity.</title>
        <authorList>
            <person name="Kalkreuter E."/>
            <person name="Kautsar S.A."/>
            <person name="Yang D."/>
            <person name="Bader C.D."/>
            <person name="Teijaro C.N."/>
            <person name="Fluegel L."/>
            <person name="Davis C.M."/>
            <person name="Simpson J.R."/>
            <person name="Lauterbach L."/>
            <person name="Steele A.D."/>
            <person name="Gui C."/>
            <person name="Meng S."/>
            <person name="Li G."/>
            <person name="Viehrig K."/>
            <person name="Ye F."/>
            <person name="Su P."/>
            <person name="Kiefer A.F."/>
            <person name="Nichols A."/>
            <person name="Cepeda A.J."/>
            <person name="Yan W."/>
            <person name="Fan B."/>
            <person name="Jiang Y."/>
            <person name="Adhikari A."/>
            <person name="Zheng C.-J."/>
            <person name="Schuster L."/>
            <person name="Cowan T.M."/>
            <person name="Smanski M.J."/>
            <person name="Chevrette M.G."/>
            <person name="De Carvalho L.P.S."/>
            <person name="Shen B."/>
        </authorList>
    </citation>
    <scope>NUCLEOTIDE SEQUENCE [LARGE SCALE GENOMIC DNA]</scope>
    <source>
        <strain evidence="8 9">NPDC053346</strain>
    </source>
</reference>
<dbReference type="PANTHER" id="PTHR30385:SF4">
    <property type="entry name" value="RNA POLYMERASE SIGMA-E FACTOR"/>
    <property type="match status" value="1"/>
</dbReference>
<evidence type="ECO:0000259" key="7">
    <source>
        <dbReference type="Pfam" id="PF04545"/>
    </source>
</evidence>
<feature type="domain" description="RNA polymerase sigma-70 region 3" evidence="6">
    <location>
        <begin position="1"/>
        <end position="50"/>
    </location>
</feature>
<proteinExistence type="predicted"/>
<dbReference type="Gene3D" id="1.20.140.160">
    <property type="match status" value="1"/>
</dbReference>
<evidence type="ECO:0000256" key="4">
    <source>
        <dbReference type="ARBA" id="ARBA00023163"/>
    </source>
</evidence>
<evidence type="ECO:0000256" key="1">
    <source>
        <dbReference type="ARBA" id="ARBA00023015"/>
    </source>
</evidence>
<feature type="region of interest" description="Disordered" evidence="5">
    <location>
        <begin position="30"/>
        <end position="57"/>
    </location>
</feature>
<sequence>EQHLGRRPTRTELAHHLHLTEEEIAEGQLAAHGYATRSLDTPAGEDEETSGAAPRHLATTEPAYELIESLAALRPLLDRLDERDRLILSLRFGEELTQAEIGRRIGLSQMQVSRVLTRVLGDLRAALLEEAPVSGRATG</sequence>
<keyword evidence="9" id="KW-1185">Reference proteome</keyword>
<evidence type="ECO:0000256" key="2">
    <source>
        <dbReference type="ARBA" id="ARBA00023082"/>
    </source>
</evidence>
<keyword evidence="4" id="KW-0804">Transcription</keyword>
<evidence type="ECO:0000259" key="6">
    <source>
        <dbReference type="Pfam" id="PF04539"/>
    </source>
</evidence>
<dbReference type="Pfam" id="PF04545">
    <property type="entry name" value="Sigma70_r4"/>
    <property type="match status" value="1"/>
</dbReference>
<dbReference type="InterPro" id="IPR007624">
    <property type="entry name" value="RNA_pol_sigma70_r3"/>
</dbReference>
<feature type="domain" description="RNA polymerase sigma-70 region 4" evidence="7">
    <location>
        <begin position="76"/>
        <end position="124"/>
    </location>
</feature>
<dbReference type="EMBL" id="JBITYT010000018">
    <property type="protein sequence ID" value="MFI9123562.1"/>
    <property type="molecule type" value="Genomic_DNA"/>
</dbReference>
<evidence type="ECO:0000256" key="3">
    <source>
        <dbReference type="ARBA" id="ARBA00023125"/>
    </source>
</evidence>
<comment type="caution">
    <text evidence="8">The sequence shown here is derived from an EMBL/GenBank/DDBJ whole genome shotgun (WGS) entry which is preliminary data.</text>
</comment>
<organism evidence="8 9">
    <name type="scientific">Streptomyces bikiniensis</name>
    <dbReference type="NCBI Taxonomy" id="1896"/>
    <lineage>
        <taxon>Bacteria</taxon>
        <taxon>Bacillati</taxon>
        <taxon>Actinomycetota</taxon>
        <taxon>Actinomycetes</taxon>
        <taxon>Kitasatosporales</taxon>
        <taxon>Streptomycetaceae</taxon>
        <taxon>Streptomyces</taxon>
    </lineage>
</organism>
<dbReference type="InterPro" id="IPR013324">
    <property type="entry name" value="RNA_pol_sigma_r3/r4-like"/>
</dbReference>
<dbReference type="Proteomes" id="UP001614391">
    <property type="component" value="Unassembled WGS sequence"/>
</dbReference>
<evidence type="ECO:0000313" key="8">
    <source>
        <dbReference type="EMBL" id="MFI9123562.1"/>
    </source>
</evidence>